<name>A0ABW2Z7J0_9FLAO</name>
<dbReference type="InterPro" id="IPR025411">
    <property type="entry name" value="DUF4136"/>
</dbReference>
<evidence type="ECO:0000313" key="3">
    <source>
        <dbReference type="EMBL" id="MFD0760870.1"/>
    </source>
</evidence>
<dbReference type="Gene3D" id="3.30.160.670">
    <property type="match status" value="1"/>
</dbReference>
<evidence type="ECO:0000256" key="1">
    <source>
        <dbReference type="SAM" id="SignalP"/>
    </source>
</evidence>
<reference evidence="4" key="1">
    <citation type="journal article" date="2019" name="Int. J. Syst. Evol. Microbiol.">
        <title>The Global Catalogue of Microorganisms (GCM) 10K type strain sequencing project: providing services to taxonomists for standard genome sequencing and annotation.</title>
        <authorList>
            <consortium name="The Broad Institute Genomics Platform"/>
            <consortium name="The Broad Institute Genome Sequencing Center for Infectious Disease"/>
            <person name="Wu L."/>
            <person name="Ma J."/>
        </authorList>
    </citation>
    <scope>NUCLEOTIDE SEQUENCE [LARGE SCALE GENOMIC DNA]</scope>
    <source>
        <strain evidence="4">CCUG 60022</strain>
    </source>
</reference>
<dbReference type="Pfam" id="PF13590">
    <property type="entry name" value="DUF4136"/>
    <property type="match status" value="1"/>
</dbReference>
<comment type="caution">
    <text evidence="3">The sequence shown here is derived from an EMBL/GenBank/DDBJ whole genome shotgun (WGS) entry which is preliminary data.</text>
</comment>
<feature type="domain" description="DUF4136" evidence="2">
    <location>
        <begin position="23"/>
        <end position="172"/>
    </location>
</feature>
<protein>
    <submittedName>
        <fullName evidence="3">DUF4136 domain-containing protein</fullName>
    </submittedName>
</protein>
<evidence type="ECO:0000313" key="4">
    <source>
        <dbReference type="Proteomes" id="UP001597032"/>
    </source>
</evidence>
<organism evidence="3 4">
    <name type="scientific">Lutibacter aestuarii</name>
    <dbReference type="NCBI Taxonomy" id="861111"/>
    <lineage>
        <taxon>Bacteria</taxon>
        <taxon>Pseudomonadati</taxon>
        <taxon>Bacteroidota</taxon>
        <taxon>Flavobacteriia</taxon>
        <taxon>Flavobacteriales</taxon>
        <taxon>Flavobacteriaceae</taxon>
        <taxon>Lutibacter</taxon>
    </lineage>
</organism>
<feature type="signal peptide" evidence="1">
    <location>
        <begin position="1"/>
        <end position="20"/>
    </location>
</feature>
<keyword evidence="4" id="KW-1185">Reference proteome</keyword>
<keyword evidence="1" id="KW-0732">Signal</keyword>
<feature type="chain" id="PRO_5046754082" evidence="1">
    <location>
        <begin position="21"/>
        <end position="175"/>
    </location>
</feature>
<sequence>MKAIKLLPLMLLFLVASCNSIRVTSDYDTSTDFSKYKTFAFYKKGIDKVDISDLDKRRILKAVENEMLAKGFTKSEKPDVLVNIFTKSRQKVDIYNDNMYFGWHPWYYGPNYGMHISKYTEGTLFIDLIDAKKKELAWQGIGSGALNTSGDVIKKEEKIKEFVAEIMAKYPPSVE</sequence>
<accession>A0ABW2Z7J0</accession>
<gene>
    <name evidence="3" type="ORF">ACFQZW_02115</name>
</gene>
<dbReference type="Proteomes" id="UP001597032">
    <property type="component" value="Unassembled WGS sequence"/>
</dbReference>
<dbReference type="PROSITE" id="PS51257">
    <property type="entry name" value="PROKAR_LIPOPROTEIN"/>
    <property type="match status" value="1"/>
</dbReference>
<proteinExistence type="predicted"/>
<dbReference type="EMBL" id="JBHTIC010000002">
    <property type="protein sequence ID" value="MFD0760870.1"/>
    <property type="molecule type" value="Genomic_DNA"/>
</dbReference>
<dbReference type="RefSeq" id="WP_298263466.1">
    <property type="nucleotide sequence ID" value="NZ_JBHTIC010000002.1"/>
</dbReference>
<evidence type="ECO:0000259" key="2">
    <source>
        <dbReference type="Pfam" id="PF13590"/>
    </source>
</evidence>